<keyword evidence="6" id="KW-0539">Nucleus</keyword>
<dbReference type="Pfam" id="PF02319">
    <property type="entry name" value="WHD_E2F_TDP"/>
    <property type="match status" value="1"/>
</dbReference>
<keyword evidence="2 6" id="KW-0805">Transcription regulation</keyword>
<evidence type="ECO:0000256" key="4">
    <source>
        <dbReference type="ARBA" id="ARBA00023163"/>
    </source>
</evidence>
<dbReference type="EMBL" id="JAVYJV010000015">
    <property type="protein sequence ID" value="KAK4351884.1"/>
    <property type="molecule type" value="Genomic_DNA"/>
</dbReference>
<evidence type="ECO:0000256" key="5">
    <source>
        <dbReference type="ARBA" id="ARBA00023306"/>
    </source>
</evidence>
<gene>
    <name evidence="9" type="ORF">RND71_027402</name>
</gene>
<dbReference type="Proteomes" id="UP001291623">
    <property type="component" value="Unassembled WGS sequence"/>
</dbReference>
<dbReference type="GO" id="GO:0000981">
    <property type="term" value="F:DNA-binding transcription factor activity, RNA polymerase II-specific"/>
    <property type="evidence" value="ECO:0007669"/>
    <property type="project" value="TreeGrafter"/>
</dbReference>
<evidence type="ECO:0000256" key="3">
    <source>
        <dbReference type="ARBA" id="ARBA00023125"/>
    </source>
</evidence>
<reference evidence="9" key="1">
    <citation type="submission" date="2023-12" db="EMBL/GenBank/DDBJ databases">
        <title>Genome assembly of Anisodus tanguticus.</title>
        <authorList>
            <person name="Wang Y.-J."/>
        </authorList>
    </citation>
    <scope>NUCLEOTIDE SEQUENCE</scope>
    <source>
        <strain evidence="9">KB-2021</strain>
        <tissue evidence="9">Leaf</tissue>
    </source>
</reference>
<keyword evidence="10" id="KW-1185">Reference proteome</keyword>
<evidence type="ECO:0000256" key="6">
    <source>
        <dbReference type="RuleBase" id="RU003796"/>
    </source>
</evidence>
<dbReference type="InterPro" id="IPR015633">
    <property type="entry name" value="E2F"/>
</dbReference>
<keyword evidence="5" id="KW-0131">Cell cycle</keyword>
<dbReference type="InterPro" id="IPR037241">
    <property type="entry name" value="E2F-DP_heterodim"/>
</dbReference>
<evidence type="ECO:0000256" key="1">
    <source>
        <dbReference type="ARBA" id="ARBA00010940"/>
    </source>
</evidence>
<accession>A0AAE1RGK3</accession>
<dbReference type="PANTHER" id="PTHR12081">
    <property type="entry name" value="TRANSCRIPTION FACTOR E2F"/>
    <property type="match status" value="1"/>
</dbReference>
<dbReference type="InterPro" id="IPR036390">
    <property type="entry name" value="WH_DNA-bd_sf"/>
</dbReference>
<dbReference type="InterPro" id="IPR032198">
    <property type="entry name" value="E2F_CC-MB"/>
</dbReference>
<dbReference type="GO" id="GO:0090575">
    <property type="term" value="C:RNA polymerase II transcription regulator complex"/>
    <property type="evidence" value="ECO:0007669"/>
    <property type="project" value="TreeGrafter"/>
</dbReference>
<dbReference type="InterPro" id="IPR036388">
    <property type="entry name" value="WH-like_DNA-bd_sf"/>
</dbReference>
<keyword evidence="4 6" id="KW-0804">Transcription</keyword>
<comment type="subcellular location">
    <subcellularLocation>
        <location evidence="6">Nucleus</location>
    </subcellularLocation>
</comment>
<protein>
    <recommendedName>
        <fullName evidence="8">E2F/DP family winged-helix DNA-binding domain-containing protein</fullName>
    </recommendedName>
</protein>
<evidence type="ECO:0000313" key="10">
    <source>
        <dbReference type="Proteomes" id="UP001291623"/>
    </source>
</evidence>
<organism evidence="9 10">
    <name type="scientific">Anisodus tanguticus</name>
    <dbReference type="NCBI Taxonomy" id="243964"/>
    <lineage>
        <taxon>Eukaryota</taxon>
        <taxon>Viridiplantae</taxon>
        <taxon>Streptophyta</taxon>
        <taxon>Embryophyta</taxon>
        <taxon>Tracheophyta</taxon>
        <taxon>Spermatophyta</taxon>
        <taxon>Magnoliopsida</taxon>
        <taxon>eudicotyledons</taxon>
        <taxon>Gunneridae</taxon>
        <taxon>Pentapetalae</taxon>
        <taxon>asterids</taxon>
        <taxon>lamiids</taxon>
        <taxon>Solanales</taxon>
        <taxon>Solanaceae</taxon>
        <taxon>Solanoideae</taxon>
        <taxon>Hyoscyameae</taxon>
        <taxon>Anisodus</taxon>
    </lineage>
</organism>
<evidence type="ECO:0000313" key="9">
    <source>
        <dbReference type="EMBL" id="KAK4351884.1"/>
    </source>
</evidence>
<dbReference type="Pfam" id="PF16421">
    <property type="entry name" value="E2F_CC-MB"/>
    <property type="match status" value="1"/>
</dbReference>
<comment type="similarity">
    <text evidence="1 6">Belongs to the E2F/DP family.</text>
</comment>
<feature type="region of interest" description="Disordered" evidence="7">
    <location>
        <begin position="95"/>
        <end position="118"/>
    </location>
</feature>
<dbReference type="CDD" id="cd14660">
    <property type="entry name" value="E2F_DD"/>
    <property type="match status" value="1"/>
</dbReference>
<evidence type="ECO:0000256" key="2">
    <source>
        <dbReference type="ARBA" id="ARBA00023015"/>
    </source>
</evidence>
<feature type="domain" description="E2F/DP family winged-helix DNA-binding" evidence="8">
    <location>
        <begin position="140"/>
        <end position="205"/>
    </location>
</feature>
<dbReference type="PANTHER" id="PTHR12081:SF51">
    <property type="entry name" value="TRANSCRIPTION FACTOR E2FC"/>
    <property type="match status" value="1"/>
</dbReference>
<dbReference type="SMART" id="SM01372">
    <property type="entry name" value="E2F_TDP"/>
    <property type="match status" value="1"/>
</dbReference>
<feature type="compositionally biased region" description="Polar residues" evidence="7">
    <location>
        <begin position="103"/>
        <end position="112"/>
    </location>
</feature>
<dbReference type="Gene3D" id="1.10.10.10">
    <property type="entry name" value="Winged helix-like DNA-binding domain superfamily/Winged helix DNA-binding domain"/>
    <property type="match status" value="1"/>
</dbReference>
<evidence type="ECO:0000256" key="7">
    <source>
        <dbReference type="SAM" id="MobiDB-lite"/>
    </source>
</evidence>
<dbReference type="InterPro" id="IPR003316">
    <property type="entry name" value="E2F_WHTH_DNA-bd_dom"/>
</dbReference>
<evidence type="ECO:0000259" key="8">
    <source>
        <dbReference type="SMART" id="SM01372"/>
    </source>
</evidence>
<name>A0AAE1RGK3_9SOLA</name>
<sequence>MYTTASDSVDLNLSLASAPLHLRSSPSPSAIASASSPYLSRRALFSNVPKICSESMSGNPSAYYTLIFAPKNETEKSKDYSCGYGVSKRSLAANHSPLKQAASARTKQSSKGKASRDDVSAATGINADLLDNLNLGGNYRYDNSLGLLTKKFISLLQEAEDGTLDLNHSADVLEVAKRRIYDITNVLEGIGLIEKTTKSRIRWKGFRSTRSRGLDNQASTLKGEIEYLNAEDCRLDNCIREKLEQIRTLESDVNCQKSLFLTEEDIMSLPHFRDKTVIAIKAPYASSIEVPDPCEELDFSERQYMQYRLVLRSTTGPIDLFLLSKQGKQHEDITIKREKPLDAVSAADKMDDAYLSLRPCSLNSTASKLSGIHKIVPSHNSIDDDYWLRSEEEVSATDLWGI</sequence>
<dbReference type="Gene3D" id="6.10.250.540">
    <property type="match status" value="1"/>
</dbReference>
<dbReference type="SUPFAM" id="SSF144074">
    <property type="entry name" value="E2F-DP heterodimerization region"/>
    <property type="match status" value="1"/>
</dbReference>
<proteinExistence type="inferred from homology"/>
<dbReference type="GO" id="GO:0046983">
    <property type="term" value="F:protein dimerization activity"/>
    <property type="evidence" value="ECO:0007669"/>
    <property type="project" value="InterPro"/>
</dbReference>
<dbReference type="SUPFAM" id="SSF46785">
    <property type="entry name" value="Winged helix' DNA-binding domain"/>
    <property type="match status" value="1"/>
</dbReference>
<dbReference type="AlphaFoldDB" id="A0AAE1RGK3"/>
<dbReference type="GO" id="GO:0000978">
    <property type="term" value="F:RNA polymerase II cis-regulatory region sequence-specific DNA binding"/>
    <property type="evidence" value="ECO:0007669"/>
    <property type="project" value="InterPro"/>
</dbReference>
<dbReference type="FunFam" id="1.10.10.10:FF:000008">
    <property type="entry name" value="E2F transcription factor 1"/>
    <property type="match status" value="1"/>
</dbReference>
<comment type="caution">
    <text evidence="9">The sequence shown here is derived from an EMBL/GenBank/DDBJ whole genome shotgun (WGS) entry which is preliminary data.</text>
</comment>
<keyword evidence="3 6" id="KW-0238">DNA-binding</keyword>